<dbReference type="InterPro" id="IPR013525">
    <property type="entry name" value="ABC2_TM"/>
</dbReference>
<accession>C7MAT7</accession>
<protein>
    <submittedName>
        <fullName evidence="7">ABC-type multidrug transport system, permease component</fullName>
    </submittedName>
</protein>
<dbReference type="PANTHER" id="PTHR43229:SF3">
    <property type="entry name" value="ABC-TYPE MULTIDRUG TRANSPORT SYSTEM, PERMEASE COMPONENT"/>
    <property type="match status" value="1"/>
</dbReference>
<sequence>MSDRELPSAMEPSAATAHPLVAAGRPPAARSVVVLTSLLRRQAAQAGTLFPLVIVLQTLMAAGIVIGFGFLIPGMTPETALFLSTGAPTILLFTVGLVVVPQSVARSRTDGTFEHLRTLPVPRPLLLLAELLVWAGVALPGLVIGVLVGVWRYGLELSPHWPVLIGAALLVTVMATSVGYAIAVSMQPALAQLVSQMLVFFVLLFSPIAFPAAQLPQWLRTVHDVLPIRPGADLLRAGLAADSFPTSGRDLLVLTLWTVLGVVITLRALMRRG</sequence>
<gene>
    <name evidence="7" type="ordered locus">Bfae_30630</name>
</gene>
<dbReference type="Pfam" id="PF01061">
    <property type="entry name" value="ABC2_membrane"/>
    <property type="match status" value="1"/>
</dbReference>
<dbReference type="KEGG" id="bfa:Bfae_30630"/>
<evidence type="ECO:0000256" key="2">
    <source>
        <dbReference type="ARBA" id="ARBA00022692"/>
    </source>
</evidence>
<evidence type="ECO:0000313" key="8">
    <source>
        <dbReference type="Proteomes" id="UP000001919"/>
    </source>
</evidence>
<evidence type="ECO:0000256" key="4">
    <source>
        <dbReference type="ARBA" id="ARBA00023136"/>
    </source>
</evidence>
<dbReference type="EMBL" id="CP001643">
    <property type="protein sequence ID" value="ACU86824.1"/>
    <property type="molecule type" value="Genomic_DNA"/>
</dbReference>
<keyword evidence="4 5" id="KW-0472">Membrane</keyword>
<comment type="subcellular location">
    <subcellularLocation>
        <location evidence="1">Membrane</location>
        <topology evidence="1">Multi-pass membrane protein</topology>
    </subcellularLocation>
</comment>
<keyword evidence="2 5" id="KW-0812">Transmembrane</keyword>
<dbReference type="eggNOG" id="COG0842">
    <property type="taxonomic scope" value="Bacteria"/>
</dbReference>
<feature type="transmembrane region" description="Helical" evidence="5">
    <location>
        <begin position="163"/>
        <end position="183"/>
    </location>
</feature>
<feature type="transmembrane region" description="Helical" evidence="5">
    <location>
        <begin position="125"/>
        <end position="151"/>
    </location>
</feature>
<proteinExistence type="predicted"/>
<dbReference type="GO" id="GO:0016020">
    <property type="term" value="C:membrane"/>
    <property type="evidence" value="ECO:0007669"/>
    <property type="project" value="UniProtKB-SubCell"/>
</dbReference>
<evidence type="ECO:0000256" key="1">
    <source>
        <dbReference type="ARBA" id="ARBA00004141"/>
    </source>
</evidence>
<dbReference type="STRING" id="446465.Bfae_30630"/>
<feature type="transmembrane region" description="Helical" evidence="5">
    <location>
        <begin position="190"/>
        <end position="210"/>
    </location>
</feature>
<name>C7MAT7_BRAFD</name>
<dbReference type="HOGENOM" id="CLU_076523_0_0_11"/>
<keyword evidence="3 5" id="KW-1133">Transmembrane helix</keyword>
<reference evidence="7 8" key="1">
    <citation type="journal article" date="2009" name="Stand. Genomic Sci.">
        <title>Complete genome sequence of Brachybacterium faecium type strain (Schefferle 6-10).</title>
        <authorList>
            <person name="Lapidus A."/>
            <person name="Pukall R."/>
            <person name="Labuttii K."/>
            <person name="Copeland A."/>
            <person name="Del Rio T.G."/>
            <person name="Nolan M."/>
            <person name="Chen F."/>
            <person name="Lucas S."/>
            <person name="Tice H."/>
            <person name="Cheng J.F."/>
            <person name="Bruce D."/>
            <person name="Goodwin L."/>
            <person name="Pitluck S."/>
            <person name="Rohde M."/>
            <person name="Goker M."/>
            <person name="Pati A."/>
            <person name="Ivanova N."/>
            <person name="Mavrommatis K."/>
            <person name="Chen A."/>
            <person name="Palaniappan K."/>
            <person name="D'haeseleer P."/>
            <person name="Chain P."/>
            <person name="Bristow J."/>
            <person name="Eisen J.A."/>
            <person name="Markowitz V."/>
            <person name="Hugenholtz P."/>
            <person name="Kyrpides N.C."/>
            <person name="Klenk H.P."/>
        </authorList>
    </citation>
    <scope>NUCLEOTIDE SEQUENCE [LARGE SCALE GENOMIC DNA]</scope>
    <source>
        <strain evidence="8">ATCC 43885 / DSM 4810 / JCM 11609 / LMG 19847 / NBRC 14762 / NCIMB 9860 / 6-10</strain>
    </source>
</reference>
<dbReference type="OrthoDB" id="3699899at2"/>
<feature type="transmembrane region" description="Helical" evidence="5">
    <location>
        <begin position="49"/>
        <end position="74"/>
    </location>
</feature>
<evidence type="ECO:0000256" key="3">
    <source>
        <dbReference type="ARBA" id="ARBA00022989"/>
    </source>
</evidence>
<keyword evidence="8" id="KW-1185">Reference proteome</keyword>
<evidence type="ECO:0000259" key="6">
    <source>
        <dbReference type="Pfam" id="PF01061"/>
    </source>
</evidence>
<feature type="domain" description="ABC-2 type transporter transmembrane" evidence="6">
    <location>
        <begin position="42"/>
        <end position="238"/>
    </location>
</feature>
<feature type="transmembrane region" description="Helical" evidence="5">
    <location>
        <begin position="251"/>
        <end position="270"/>
    </location>
</feature>
<evidence type="ECO:0000256" key="5">
    <source>
        <dbReference type="SAM" id="Phobius"/>
    </source>
</evidence>
<dbReference type="AlphaFoldDB" id="C7MAT7"/>
<dbReference type="Proteomes" id="UP000001919">
    <property type="component" value="Chromosome"/>
</dbReference>
<evidence type="ECO:0000313" key="7">
    <source>
        <dbReference type="EMBL" id="ACU86824.1"/>
    </source>
</evidence>
<dbReference type="InterPro" id="IPR051784">
    <property type="entry name" value="Nod_factor_ABC_transporter"/>
</dbReference>
<organism evidence="7 8">
    <name type="scientific">Brachybacterium faecium (strain ATCC 43885 / DSM 4810 / JCM 11609 / LMG 19847 / NBRC 14762 / NCIMB 9860 / 6-10)</name>
    <dbReference type="NCBI Taxonomy" id="446465"/>
    <lineage>
        <taxon>Bacteria</taxon>
        <taxon>Bacillati</taxon>
        <taxon>Actinomycetota</taxon>
        <taxon>Actinomycetes</taxon>
        <taxon>Micrococcales</taxon>
        <taxon>Dermabacteraceae</taxon>
        <taxon>Brachybacterium</taxon>
    </lineage>
</organism>
<dbReference type="PATRIC" id="fig|446465.5.peg.3030"/>
<dbReference type="PANTHER" id="PTHR43229">
    <property type="entry name" value="NODULATION PROTEIN J"/>
    <property type="match status" value="1"/>
</dbReference>
<dbReference type="GO" id="GO:0140359">
    <property type="term" value="F:ABC-type transporter activity"/>
    <property type="evidence" value="ECO:0007669"/>
    <property type="project" value="InterPro"/>
</dbReference>
<feature type="transmembrane region" description="Helical" evidence="5">
    <location>
        <begin position="80"/>
        <end position="104"/>
    </location>
</feature>